<keyword evidence="2" id="KW-1185">Reference proteome</keyword>
<reference evidence="1" key="1">
    <citation type="submission" date="2020-04" db="EMBL/GenBank/DDBJ databases">
        <title>A desert anoxygenic phototrophic bacterium fixes CO2 using RubisCO under aerobic conditions.</title>
        <authorList>
            <person name="Tang K."/>
        </authorList>
    </citation>
    <scope>NUCLEOTIDE SEQUENCE [LARGE SCALE GENOMIC DNA]</scope>
    <source>
        <strain evidence="1">MIMtkB3</strain>
    </source>
</reference>
<dbReference type="KEGG" id="acru:HHL28_04645"/>
<dbReference type="EMBL" id="CP051775">
    <property type="protein sequence ID" value="QJE72477.1"/>
    <property type="molecule type" value="Genomic_DNA"/>
</dbReference>
<dbReference type="Gene3D" id="3.40.50.2000">
    <property type="entry name" value="Glycogen Phosphorylase B"/>
    <property type="match status" value="1"/>
</dbReference>
<protein>
    <submittedName>
        <fullName evidence="1">Glycosyltransferase family 9 protein</fullName>
    </submittedName>
</protein>
<accession>A0A858R520</accession>
<dbReference type="SUPFAM" id="SSF53756">
    <property type="entry name" value="UDP-Glycosyltransferase/glycogen phosphorylase"/>
    <property type="match status" value="1"/>
</dbReference>
<organism evidence="1 2">
    <name type="scientific">Aerophototrophica crusticola</name>
    <dbReference type="NCBI Taxonomy" id="1709002"/>
    <lineage>
        <taxon>Bacteria</taxon>
        <taxon>Pseudomonadati</taxon>
        <taxon>Pseudomonadota</taxon>
        <taxon>Alphaproteobacteria</taxon>
        <taxon>Rhodospirillales</taxon>
        <taxon>Rhodospirillaceae</taxon>
        <taxon>Aerophototrophica</taxon>
    </lineage>
</organism>
<gene>
    <name evidence="1" type="ORF">HHL28_04645</name>
</gene>
<evidence type="ECO:0000313" key="1">
    <source>
        <dbReference type="EMBL" id="QJE72477.1"/>
    </source>
</evidence>
<name>A0A858R520_9PROT</name>
<evidence type="ECO:0000313" key="2">
    <source>
        <dbReference type="Proteomes" id="UP000501891"/>
    </source>
</evidence>
<proteinExistence type="predicted"/>
<dbReference type="Proteomes" id="UP000501891">
    <property type="component" value="Chromosome"/>
</dbReference>
<dbReference type="AlphaFoldDB" id="A0A858R520"/>
<sequence length="354" mass="38494">MADGGFGTGPQAEALLRAGTRALEARRVARAAALFRRAERLGADPLAEVEARWKAAMLLGRYEWAWRLSDSVLASRAPEDFNRPWTPYHTRCVWDGTPLAGRRVLVRCYHGLGDSVQFLRYAPALEAQGCRVAVEIQPELLSLARDCPGVAEAVALGEADDLLVEERGWEVQVESMELSHALRTLPHTIPNDVPYLGRGLPRRVRPAGEAMRVGLVWQAGGWDARRSLPLAALEPLLGLSGVELVSLQQGPAREELAAFPAVRDGAVDRLEALAEAMCSLDLMVAVDTMAAHLAGALAVPTVALLHQDADWRWGAAGTRTPWYPTLHLARQRVQGDWTPAVAEAVEIVRARLGG</sequence>
<dbReference type="GO" id="GO:0016740">
    <property type="term" value="F:transferase activity"/>
    <property type="evidence" value="ECO:0007669"/>
    <property type="project" value="UniProtKB-KW"/>
</dbReference>